<accession>A0A919UG29</accession>
<comment type="caution">
    <text evidence="5">The sequence shown here is derived from an EMBL/GenBank/DDBJ whole genome shotgun (WGS) entry which is preliminary data.</text>
</comment>
<gene>
    <name evidence="5" type="ORF">Dac01nite_07910</name>
</gene>
<dbReference type="SMART" id="SM00861">
    <property type="entry name" value="Transket_pyr"/>
    <property type="match status" value="1"/>
</dbReference>
<name>A0A919UG29_9MICO</name>
<dbReference type="PANTHER" id="PTHR42980">
    <property type="entry name" value="2-OXOISOVALERATE DEHYDROGENASE SUBUNIT BETA-RELATED"/>
    <property type="match status" value="1"/>
</dbReference>
<dbReference type="GO" id="GO:0009083">
    <property type="term" value="P:branched-chain amino acid catabolic process"/>
    <property type="evidence" value="ECO:0007669"/>
    <property type="project" value="TreeGrafter"/>
</dbReference>
<reference evidence="5" key="1">
    <citation type="submission" date="2021-01" db="EMBL/GenBank/DDBJ databases">
        <title>Whole genome shotgun sequence of Demequina activiva NBRC 110675.</title>
        <authorList>
            <person name="Komaki H."/>
            <person name="Tamura T."/>
        </authorList>
    </citation>
    <scope>NUCLEOTIDE SEQUENCE</scope>
    <source>
        <strain evidence="5">NBRC 110675</strain>
    </source>
</reference>
<dbReference type="GO" id="GO:0000287">
    <property type="term" value="F:magnesium ion binding"/>
    <property type="evidence" value="ECO:0007669"/>
    <property type="project" value="UniProtKB-ARBA"/>
</dbReference>
<keyword evidence="6" id="KW-1185">Reference proteome</keyword>
<dbReference type="Gene3D" id="3.40.50.970">
    <property type="match status" value="1"/>
</dbReference>
<dbReference type="CDD" id="cd07036">
    <property type="entry name" value="TPP_PYR_E1-PDHc-beta_like"/>
    <property type="match status" value="1"/>
</dbReference>
<protein>
    <recommendedName>
        <fullName evidence="2">3-methyl-2-oxobutanoate dehydrogenase (2-methylpropanoyl-transferring)</fullName>
        <ecNumber evidence="2">1.2.4.4</ecNumber>
    </recommendedName>
</protein>
<dbReference type="FunFam" id="3.40.50.920:FF:000001">
    <property type="entry name" value="Pyruvate dehydrogenase E1 beta subunit"/>
    <property type="match status" value="1"/>
</dbReference>
<keyword evidence="5" id="KW-0670">Pyruvate</keyword>
<evidence type="ECO:0000259" key="4">
    <source>
        <dbReference type="SMART" id="SM00861"/>
    </source>
</evidence>
<dbReference type="GO" id="GO:0007584">
    <property type="term" value="P:response to nutrient"/>
    <property type="evidence" value="ECO:0007669"/>
    <property type="project" value="TreeGrafter"/>
</dbReference>
<keyword evidence="3" id="KW-0560">Oxidoreductase</keyword>
<dbReference type="FunFam" id="3.40.50.970:FF:000001">
    <property type="entry name" value="Pyruvate dehydrogenase E1 beta subunit"/>
    <property type="match status" value="1"/>
</dbReference>
<dbReference type="PANTHER" id="PTHR42980:SF1">
    <property type="entry name" value="2-OXOISOVALERATE DEHYDROGENASE SUBUNIT BETA, MITOCHONDRIAL"/>
    <property type="match status" value="1"/>
</dbReference>
<dbReference type="InterPro" id="IPR029061">
    <property type="entry name" value="THDP-binding"/>
</dbReference>
<dbReference type="EMBL" id="BONR01000001">
    <property type="protein sequence ID" value="GIG54039.1"/>
    <property type="molecule type" value="Genomic_DNA"/>
</dbReference>
<feature type="domain" description="Transketolase-like pyrimidine-binding" evidence="4">
    <location>
        <begin position="5"/>
        <end position="180"/>
    </location>
</feature>
<dbReference type="AlphaFoldDB" id="A0A919UG29"/>
<dbReference type="InterPro" id="IPR005475">
    <property type="entry name" value="Transketolase-like_Pyr-bd"/>
</dbReference>
<dbReference type="SUPFAM" id="SSF52922">
    <property type="entry name" value="TK C-terminal domain-like"/>
    <property type="match status" value="1"/>
</dbReference>
<dbReference type="GO" id="GO:0003863">
    <property type="term" value="F:branched-chain 2-oxo acid dehydrogenase activity"/>
    <property type="evidence" value="ECO:0007669"/>
    <property type="project" value="UniProtKB-EC"/>
</dbReference>
<dbReference type="Pfam" id="PF02780">
    <property type="entry name" value="Transketolase_C"/>
    <property type="match status" value="1"/>
</dbReference>
<dbReference type="RefSeq" id="WP_203653508.1">
    <property type="nucleotide sequence ID" value="NZ_BONR01000001.1"/>
</dbReference>
<evidence type="ECO:0000313" key="6">
    <source>
        <dbReference type="Proteomes" id="UP000652354"/>
    </source>
</evidence>
<dbReference type="InterPro" id="IPR033248">
    <property type="entry name" value="Transketolase_C"/>
</dbReference>
<evidence type="ECO:0000256" key="2">
    <source>
        <dbReference type="ARBA" id="ARBA00012277"/>
    </source>
</evidence>
<comment type="cofactor">
    <cofactor evidence="1">
        <name>thiamine diphosphate</name>
        <dbReference type="ChEBI" id="CHEBI:58937"/>
    </cofactor>
</comment>
<dbReference type="InterPro" id="IPR009014">
    <property type="entry name" value="Transketo_C/PFOR_II"/>
</dbReference>
<dbReference type="Gene3D" id="3.40.50.920">
    <property type="match status" value="1"/>
</dbReference>
<dbReference type="Proteomes" id="UP000652354">
    <property type="component" value="Unassembled WGS sequence"/>
</dbReference>
<dbReference type="EC" id="1.2.4.4" evidence="2"/>
<organism evidence="5 6">
    <name type="scientific">Demequina activiva</name>
    <dbReference type="NCBI Taxonomy" id="1582364"/>
    <lineage>
        <taxon>Bacteria</taxon>
        <taxon>Bacillati</taxon>
        <taxon>Actinomycetota</taxon>
        <taxon>Actinomycetes</taxon>
        <taxon>Micrococcales</taxon>
        <taxon>Demequinaceae</taxon>
        <taxon>Demequina</taxon>
    </lineage>
</organism>
<evidence type="ECO:0000256" key="1">
    <source>
        <dbReference type="ARBA" id="ARBA00001964"/>
    </source>
</evidence>
<sequence>MSERLTMAGAINAGLRAAMERDDKVLLMGEDIGALGGVFRVTDGLHKDFGEARVMDTPLAESGIVGTAIGMAMRGYRSVIEIQFDGFIFPAYDQITTQLAKMHYRSQGQITLPIVIRVPFAGGIGAVEHHSESPEALFAHTAGLRIVSPATPQDAYDLIQQSIACPDPVMFFEPKARYWVKGDVDTERVRAQLDAADGEAAATAEMASARVAREGSDVTVVAYGPTVRLALQAAEVAATEGTDVEVIDLRSLSPMDSDTVVRSAKRTGRVVVVHEAPTAFGSGAELSARVTEEAFFHLHAPVLRVGGFHTPYPGATFEHDYLPSLDRVLDAVDRVMRH</sequence>
<dbReference type="SUPFAM" id="SSF52518">
    <property type="entry name" value="Thiamin diphosphate-binding fold (THDP-binding)"/>
    <property type="match status" value="1"/>
</dbReference>
<evidence type="ECO:0000256" key="3">
    <source>
        <dbReference type="ARBA" id="ARBA00023002"/>
    </source>
</evidence>
<dbReference type="Pfam" id="PF02779">
    <property type="entry name" value="Transket_pyr"/>
    <property type="match status" value="1"/>
</dbReference>
<evidence type="ECO:0000313" key="5">
    <source>
        <dbReference type="EMBL" id="GIG54039.1"/>
    </source>
</evidence>
<proteinExistence type="predicted"/>